<keyword evidence="2" id="KW-1185">Reference proteome</keyword>
<dbReference type="AlphaFoldDB" id="A0AAD9VB44"/>
<sequence>MLKCRSLTTCSLEGVSKWKLKQMCRSTKVPFFCFLFSYGHLQAVNRTHLHWQWENTHHNHGNSCFDEGEVGKEREHCNHDGELTEIYGTFYLPYTASPEKRAGAQNSKQSVKASREPPLKIYLSKMEEKSKKMFGINGMEQNDTGALTPEQQQKLNEFKISTRFANERYLREHPEVSCLLNGFLGSILLERPENVREFASSEFLNKLYSVLCFTKIHTSAKYFSDPELRRKVELQVTELNNRIKRTNKPYFRNRTETSVWMKIGYNE</sequence>
<reference evidence="1" key="1">
    <citation type="journal article" date="2023" name="G3 (Bethesda)">
        <title>Whole genome assembly and annotation of the endangered Caribbean coral Acropora cervicornis.</title>
        <authorList>
            <person name="Selwyn J.D."/>
            <person name="Vollmer S.V."/>
        </authorList>
    </citation>
    <scope>NUCLEOTIDE SEQUENCE</scope>
    <source>
        <strain evidence="1">K2</strain>
    </source>
</reference>
<name>A0AAD9VB44_ACRCE</name>
<gene>
    <name evidence="1" type="ORF">P5673_007725</name>
</gene>
<protein>
    <submittedName>
        <fullName evidence="1">RIIa domain-containing protein 1</fullName>
    </submittedName>
</protein>
<organism evidence="1 2">
    <name type="scientific">Acropora cervicornis</name>
    <name type="common">Staghorn coral</name>
    <dbReference type="NCBI Taxonomy" id="6130"/>
    <lineage>
        <taxon>Eukaryota</taxon>
        <taxon>Metazoa</taxon>
        <taxon>Cnidaria</taxon>
        <taxon>Anthozoa</taxon>
        <taxon>Hexacorallia</taxon>
        <taxon>Scleractinia</taxon>
        <taxon>Astrocoeniina</taxon>
        <taxon>Acroporidae</taxon>
        <taxon>Acropora</taxon>
    </lineage>
</organism>
<dbReference type="EMBL" id="JARQWQ010000013">
    <property type="protein sequence ID" value="KAK2567844.1"/>
    <property type="molecule type" value="Genomic_DNA"/>
</dbReference>
<proteinExistence type="predicted"/>
<evidence type="ECO:0000313" key="2">
    <source>
        <dbReference type="Proteomes" id="UP001249851"/>
    </source>
</evidence>
<dbReference type="CDD" id="cd22971">
    <property type="entry name" value="DD_RIIAD1"/>
    <property type="match status" value="1"/>
</dbReference>
<comment type="caution">
    <text evidence="1">The sequence shown here is derived from an EMBL/GenBank/DDBJ whole genome shotgun (WGS) entry which is preliminary data.</text>
</comment>
<dbReference type="Proteomes" id="UP001249851">
    <property type="component" value="Unassembled WGS sequence"/>
</dbReference>
<dbReference type="InterPro" id="IPR059162">
    <property type="entry name" value="RIIAD1"/>
</dbReference>
<reference evidence="1" key="2">
    <citation type="journal article" date="2023" name="Science">
        <title>Genomic signatures of disease resistance in endangered staghorn corals.</title>
        <authorList>
            <person name="Vollmer S.V."/>
            <person name="Selwyn J.D."/>
            <person name="Despard B.A."/>
            <person name="Roesel C.L."/>
        </authorList>
    </citation>
    <scope>NUCLEOTIDE SEQUENCE</scope>
    <source>
        <strain evidence="1">K2</strain>
    </source>
</reference>
<evidence type="ECO:0000313" key="1">
    <source>
        <dbReference type="EMBL" id="KAK2567844.1"/>
    </source>
</evidence>
<accession>A0AAD9VB44</accession>